<protein>
    <submittedName>
        <fullName evidence="6">NUDIX domain-containing protein</fullName>
    </submittedName>
</protein>
<evidence type="ECO:0000256" key="3">
    <source>
        <dbReference type="ARBA" id="ARBA00022842"/>
    </source>
</evidence>
<dbReference type="InterPro" id="IPR000086">
    <property type="entry name" value="NUDIX_hydrolase_dom"/>
</dbReference>
<comment type="cofactor">
    <cofactor evidence="1">
        <name>Mg(2+)</name>
        <dbReference type="ChEBI" id="CHEBI:18420"/>
    </cofactor>
</comment>
<evidence type="ECO:0000313" key="7">
    <source>
        <dbReference type="Proteomes" id="UP000419138"/>
    </source>
</evidence>
<dbReference type="PROSITE" id="PS51462">
    <property type="entry name" value="NUDIX"/>
    <property type="match status" value="1"/>
</dbReference>
<dbReference type="AlphaFoldDB" id="A0A646KCU5"/>
<evidence type="ECO:0000256" key="2">
    <source>
        <dbReference type="ARBA" id="ARBA00022801"/>
    </source>
</evidence>
<accession>A0A646KCU5</accession>
<proteinExistence type="predicted"/>
<dbReference type="SUPFAM" id="SSF55811">
    <property type="entry name" value="Nudix"/>
    <property type="match status" value="1"/>
</dbReference>
<dbReference type="InterPro" id="IPR027417">
    <property type="entry name" value="P-loop_NTPase"/>
</dbReference>
<dbReference type="Gene3D" id="3.90.79.10">
    <property type="entry name" value="Nucleoside Triphosphate Pyrophosphohydrolase"/>
    <property type="match status" value="1"/>
</dbReference>
<evidence type="ECO:0000259" key="5">
    <source>
        <dbReference type="PROSITE" id="PS51462"/>
    </source>
</evidence>
<dbReference type="InterPro" id="IPR015797">
    <property type="entry name" value="NUDIX_hydrolase-like_dom_sf"/>
</dbReference>
<dbReference type="RefSeq" id="WP_323391406.1">
    <property type="nucleotide sequence ID" value="NZ_JBEPDZ010000040.1"/>
</dbReference>
<evidence type="ECO:0000313" key="6">
    <source>
        <dbReference type="EMBL" id="MQT00055.1"/>
    </source>
</evidence>
<dbReference type="CDD" id="cd18876">
    <property type="entry name" value="NUDIX_Hydrolase"/>
    <property type="match status" value="1"/>
</dbReference>
<dbReference type="Pfam" id="PF00293">
    <property type="entry name" value="NUDIX"/>
    <property type="match status" value="1"/>
</dbReference>
<reference evidence="6 7" key="1">
    <citation type="submission" date="2019-05" db="EMBL/GenBank/DDBJ databases">
        <title>Comparative genomics and metabolomics analyses of clavulanic acid producing Streptomyces species provides insight into specialized metabolism and evolution of beta-lactam biosynthetic gene clusters.</title>
        <authorList>
            <person name="Moore M.A."/>
            <person name="Cruz-Morales P."/>
            <person name="Barona Gomez F."/>
            <person name="Kapil T."/>
        </authorList>
    </citation>
    <scope>NUCLEOTIDE SEQUENCE [LARGE SCALE GENOMIC DNA]</scope>
    <source>
        <strain evidence="6 7">NRRL 5741</strain>
    </source>
</reference>
<dbReference type="InterPro" id="IPR020476">
    <property type="entry name" value="Nudix_hydrolase"/>
</dbReference>
<dbReference type="Proteomes" id="UP000419138">
    <property type="component" value="Unassembled WGS sequence"/>
</dbReference>
<feature type="compositionally biased region" description="Basic and acidic residues" evidence="4">
    <location>
        <begin position="121"/>
        <end position="136"/>
    </location>
</feature>
<dbReference type="Pfam" id="PF13671">
    <property type="entry name" value="AAA_33"/>
    <property type="match status" value="1"/>
</dbReference>
<dbReference type="PRINTS" id="PR00502">
    <property type="entry name" value="NUDIXFAMILY"/>
</dbReference>
<dbReference type="PANTHER" id="PTHR43046:SF12">
    <property type="entry name" value="GDP-MANNOSE MANNOSYL HYDROLASE"/>
    <property type="match status" value="1"/>
</dbReference>
<feature type="domain" description="Nudix hydrolase" evidence="5">
    <location>
        <begin position="222"/>
        <end position="352"/>
    </location>
</feature>
<comment type="caution">
    <text evidence="6">The sequence shown here is derived from an EMBL/GenBank/DDBJ whole genome shotgun (WGS) entry which is preliminary data.</text>
</comment>
<keyword evidence="7" id="KW-1185">Reference proteome</keyword>
<organism evidence="6 7">
    <name type="scientific">Streptomyces jumonjinensis</name>
    <dbReference type="NCBI Taxonomy" id="1945"/>
    <lineage>
        <taxon>Bacteria</taxon>
        <taxon>Bacillati</taxon>
        <taxon>Actinomycetota</taxon>
        <taxon>Actinomycetes</taxon>
        <taxon>Kitasatosporales</taxon>
        <taxon>Streptomycetaceae</taxon>
        <taxon>Streptomyces</taxon>
    </lineage>
</organism>
<name>A0A646KCU5_STRJU</name>
<evidence type="ECO:0000256" key="4">
    <source>
        <dbReference type="SAM" id="MobiDB-lite"/>
    </source>
</evidence>
<gene>
    <name evidence="6" type="ORF">FF041_07430</name>
</gene>
<keyword evidence="3" id="KW-0460">Magnesium</keyword>
<dbReference type="PANTHER" id="PTHR43046">
    <property type="entry name" value="GDP-MANNOSE MANNOSYL HYDROLASE"/>
    <property type="match status" value="1"/>
</dbReference>
<sequence>MIVWINGAFGAGKTATAQELIDLLPNSTLYDPELIGDGVRRLLPPKRLAEVSDYQDLPMWRRLVVDTAAAMLAEVGGVLVVPMSLLCQEYRDEIFGGLAARRIPVRQVLLRPDETILRARIAAREEPPAPRPDTDRPASGTDEGPGGAGAGVEGPGGEPSRAQWSYDRIEPYRAALEWLTRDAYTIDTSALDPRGTARLIADALRTGAAAVCEIVQTPEPTAETLAAGVLLFDDEDRVLLVDPTYKPGWEFPGGVVEHGEAPARAGMREVAEELGIELDRVPRLLVADWEPPRPPGYGGLRLLFDGGRLDRDEAGRVLLPGAELRDWRFVGEQEAQRLLPPLRYERLRWALRARERGTALYLEAGVPF</sequence>
<evidence type="ECO:0000256" key="1">
    <source>
        <dbReference type="ARBA" id="ARBA00001946"/>
    </source>
</evidence>
<dbReference type="EMBL" id="VCLA01000061">
    <property type="protein sequence ID" value="MQT00055.1"/>
    <property type="molecule type" value="Genomic_DNA"/>
</dbReference>
<keyword evidence="2" id="KW-0378">Hydrolase</keyword>
<dbReference type="SUPFAM" id="SSF52540">
    <property type="entry name" value="P-loop containing nucleoside triphosphate hydrolases"/>
    <property type="match status" value="1"/>
</dbReference>
<dbReference type="Gene3D" id="3.40.50.300">
    <property type="entry name" value="P-loop containing nucleotide triphosphate hydrolases"/>
    <property type="match status" value="1"/>
</dbReference>
<feature type="compositionally biased region" description="Gly residues" evidence="4">
    <location>
        <begin position="143"/>
        <end position="157"/>
    </location>
</feature>
<feature type="region of interest" description="Disordered" evidence="4">
    <location>
        <begin position="121"/>
        <end position="163"/>
    </location>
</feature>
<dbReference type="GO" id="GO:0016787">
    <property type="term" value="F:hydrolase activity"/>
    <property type="evidence" value="ECO:0007669"/>
    <property type="project" value="UniProtKB-KW"/>
</dbReference>